<protein>
    <submittedName>
        <fullName evidence="1">Uncharacterized protein</fullName>
    </submittedName>
</protein>
<reference evidence="1" key="1">
    <citation type="submission" date="2020-06" db="EMBL/GenBank/DDBJ databases">
        <title>Unique genomic features of the anaerobic methanotrophic archaea.</title>
        <authorList>
            <person name="Chadwick G.L."/>
            <person name="Skennerton C.T."/>
            <person name="Laso-Perez R."/>
            <person name="Leu A.O."/>
            <person name="Speth D.R."/>
            <person name="Yu H."/>
            <person name="Morgan-Lang C."/>
            <person name="Hatzenpichler R."/>
            <person name="Goudeau D."/>
            <person name="Malmstrom R."/>
            <person name="Brazelton W.J."/>
            <person name="Woyke T."/>
            <person name="Hallam S.J."/>
            <person name="Tyson G.W."/>
            <person name="Wegener G."/>
            <person name="Boetius A."/>
            <person name="Orphan V."/>
        </authorList>
    </citation>
    <scope>NUCLEOTIDE SEQUENCE</scope>
</reference>
<dbReference type="AlphaFoldDB" id="A0A7G9Z3Q4"/>
<dbReference type="EMBL" id="MT631597">
    <property type="protein sequence ID" value="QNO54888.1"/>
    <property type="molecule type" value="Genomic_DNA"/>
</dbReference>
<gene>
    <name evidence="1" type="ORF">NLMONJAO_00009</name>
</gene>
<proteinExistence type="predicted"/>
<organism evidence="1">
    <name type="scientific">Candidatus Methanophaga sp. ANME-1 ERB7</name>
    <dbReference type="NCBI Taxonomy" id="2759913"/>
    <lineage>
        <taxon>Archaea</taxon>
        <taxon>Methanobacteriati</taxon>
        <taxon>Methanobacteriota</taxon>
        <taxon>Stenosarchaea group</taxon>
        <taxon>Methanomicrobia</taxon>
        <taxon>Candidatus Methanophagales</taxon>
        <taxon>Candidatus Methanophagaceae</taxon>
        <taxon>Candidatus Methanophaga</taxon>
    </lineage>
</organism>
<name>A0A7G9Z3Q4_9EURY</name>
<sequence length="51" mass="5853">MIKMAYLIVSSIKGIEKRIEIRRRDGGEVVGCKKIRKTNIGNQLIDYMKVS</sequence>
<accession>A0A7G9Z3Q4</accession>
<evidence type="ECO:0000313" key="1">
    <source>
        <dbReference type="EMBL" id="QNO54888.1"/>
    </source>
</evidence>